<keyword evidence="3" id="KW-0813">Transport</keyword>
<dbReference type="Gene3D" id="3.40.50.2300">
    <property type="match status" value="2"/>
</dbReference>
<dbReference type="EMBL" id="SADE01000001">
    <property type="protein sequence ID" value="RVU39095.1"/>
    <property type="molecule type" value="Genomic_DNA"/>
</dbReference>
<comment type="similarity">
    <text evidence="1">Belongs to the leucine-binding protein family.</text>
</comment>
<dbReference type="PANTHER" id="PTHR30483">
    <property type="entry name" value="LEUCINE-SPECIFIC-BINDING PROTEIN"/>
    <property type="match status" value="1"/>
</dbReference>
<feature type="domain" description="Leucine-binding protein" evidence="5">
    <location>
        <begin position="23"/>
        <end position="364"/>
    </location>
</feature>
<dbReference type="RefSeq" id="WP_127764467.1">
    <property type="nucleotide sequence ID" value="NZ_SADE01000001.1"/>
</dbReference>
<evidence type="ECO:0000313" key="6">
    <source>
        <dbReference type="EMBL" id="RVU39095.1"/>
    </source>
</evidence>
<comment type="caution">
    <text evidence="6">The sequence shown here is derived from an EMBL/GenBank/DDBJ whole genome shotgun (WGS) entry which is preliminary data.</text>
</comment>
<dbReference type="SUPFAM" id="SSF53822">
    <property type="entry name" value="Periplasmic binding protein-like I"/>
    <property type="match status" value="1"/>
</dbReference>
<dbReference type="GO" id="GO:0006865">
    <property type="term" value="P:amino acid transport"/>
    <property type="evidence" value="ECO:0007669"/>
    <property type="project" value="UniProtKB-KW"/>
</dbReference>
<evidence type="ECO:0000259" key="5">
    <source>
        <dbReference type="Pfam" id="PF13458"/>
    </source>
</evidence>
<sequence>MKKSFISAALAATMMATPVLADSVKVGFVTTLTTPAAVIGNDMKNAAELAVEHMGGKMGNLDLEVIFEDDGFKPEIGKQKTEKLVKQDEVDFVTGFIWSHVLLASSRAALGADTFLISANAGPSQLAGNRCDKNFFSVSWQNDQTPMALGEVLNQNGVKSVYIMAPNYAAGKDMAAGVERTFKGEIKGKDLTKWGKDAQLDFSAELAKAKASGAEAIWVFYPGKAGGAFIKQFEQAGLADSMKLYTVFTVDALSLPRLQEGGLTGVLGSFATQTWSPDLDTPENKKFVSDFKAKYGTYPSFYGAQAYDAMFFIKQAVEKVGGNLTDKDALRKAMKETTYLPTRGNIKIGNNHFPISNLYLRETVADADGNWTTKIVSTVYDMHQDVYASECKM</sequence>
<dbReference type="InterPro" id="IPR028081">
    <property type="entry name" value="Leu-bd"/>
</dbReference>
<feature type="chain" id="PRO_5019541620" evidence="4">
    <location>
        <begin position="22"/>
        <end position="393"/>
    </location>
</feature>
<evidence type="ECO:0000256" key="1">
    <source>
        <dbReference type="ARBA" id="ARBA00010062"/>
    </source>
</evidence>
<dbReference type="PANTHER" id="PTHR30483:SF6">
    <property type="entry name" value="PERIPLASMIC BINDING PROTEIN OF ABC TRANSPORTER FOR NATURAL AMINO ACIDS"/>
    <property type="match status" value="1"/>
</dbReference>
<dbReference type="OrthoDB" id="435355at2"/>
<keyword evidence="3" id="KW-0029">Amino-acid transport</keyword>
<protein>
    <submittedName>
        <fullName evidence="6">ABC transporter substrate-binding protein</fullName>
    </submittedName>
</protein>
<keyword evidence="2 4" id="KW-0732">Signal</keyword>
<keyword evidence="7" id="KW-1185">Reference proteome</keyword>
<proteinExistence type="inferred from homology"/>
<dbReference type="CDD" id="cd06359">
    <property type="entry name" value="PBP1_Nba-like"/>
    <property type="match status" value="1"/>
</dbReference>
<gene>
    <name evidence="6" type="ORF">EOI86_07515</name>
</gene>
<dbReference type="InterPro" id="IPR028082">
    <property type="entry name" value="Peripla_BP_I"/>
</dbReference>
<evidence type="ECO:0000313" key="7">
    <source>
        <dbReference type="Proteomes" id="UP000287447"/>
    </source>
</evidence>
<evidence type="ECO:0000256" key="2">
    <source>
        <dbReference type="ARBA" id="ARBA00022729"/>
    </source>
</evidence>
<reference evidence="7" key="1">
    <citation type="submission" date="2019-01" db="EMBL/GenBank/DDBJ databases">
        <title>Gri0909 isolated from a small marine red alga.</title>
        <authorList>
            <person name="Kim J."/>
            <person name="Jeong S.E."/>
            <person name="Jeon C.O."/>
        </authorList>
    </citation>
    <scope>NUCLEOTIDE SEQUENCE [LARGE SCALE GENOMIC DNA]</scope>
    <source>
        <strain evidence="7">Gri0909</strain>
    </source>
</reference>
<dbReference type="AlphaFoldDB" id="A0A437QX35"/>
<feature type="signal peptide" evidence="4">
    <location>
        <begin position="1"/>
        <end position="21"/>
    </location>
</feature>
<evidence type="ECO:0000256" key="4">
    <source>
        <dbReference type="SAM" id="SignalP"/>
    </source>
</evidence>
<evidence type="ECO:0000256" key="3">
    <source>
        <dbReference type="ARBA" id="ARBA00022970"/>
    </source>
</evidence>
<dbReference type="Pfam" id="PF13458">
    <property type="entry name" value="Peripla_BP_6"/>
    <property type="match status" value="1"/>
</dbReference>
<accession>A0A437QX35</accession>
<dbReference type="InterPro" id="IPR051010">
    <property type="entry name" value="BCAA_transport"/>
</dbReference>
<organism evidence="6 7">
    <name type="scientific">Hwanghaeella grinnelliae</name>
    <dbReference type="NCBI Taxonomy" id="2500179"/>
    <lineage>
        <taxon>Bacteria</taxon>
        <taxon>Pseudomonadati</taxon>
        <taxon>Pseudomonadota</taxon>
        <taxon>Alphaproteobacteria</taxon>
        <taxon>Rhodospirillales</taxon>
        <taxon>Rhodospirillaceae</taxon>
        <taxon>Hwanghaeella</taxon>
    </lineage>
</organism>
<name>A0A437QX35_9PROT</name>
<dbReference type="Proteomes" id="UP000287447">
    <property type="component" value="Unassembled WGS sequence"/>
</dbReference>